<keyword evidence="2" id="KW-0449">Lipoprotein</keyword>
<feature type="chain" id="PRO_5045575483" evidence="1">
    <location>
        <begin position="28"/>
        <end position="503"/>
    </location>
</feature>
<dbReference type="Pfam" id="PF12771">
    <property type="entry name" value="SusD-like_2"/>
    <property type="match status" value="1"/>
</dbReference>
<evidence type="ECO:0000313" key="3">
    <source>
        <dbReference type="Proteomes" id="UP001597010"/>
    </source>
</evidence>
<dbReference type="InterPro" id="IPR011990">
    <property type="entry name" value="TPR-like_helical_dom_sf"/>
</dbReference>
<dbReference type="Gene3D" id="1.25.40.390">
    <property type="match status" value="1"/>
</dbReference>
<protein>
    <submittedName>
        <fullName evidence="2">SusD/RagB family nutrient-binding outer membrane lipoprotein</fullName>
    </submittedName>
</protein>
<dbReference type="EMBL" id="JBHTHZ010000002">
    <property type="protein sequence ID" value="MFD0792707.1"/>
    <property type="molecule type" value="Genomic_DNA"/>
</dbReference>
<dbReference type="RefSeq" id="WP_377111411.1">
    <property type="nucleotide sequence ID" value="NZ_JBHTHZ010000002.1"/>
</dbReference>
<reference evidence="3" key="1">
    <citation type="journal article" date="2019" name="Int. J. Syst. Evol. Microbiol.">
        <title>The Global Catalogue of Microorganisms (GCM) 10K type strain sequencing project: providing services to taxonomists for standard genome sequencing and annotation.</title>
        <authorList>
            <consortium name="The Broad Institute Genomics Platform"/>
            <consortium name="The Broad Institute Genome Sequencing Center for Infectious Disease"/>
            <person name="Wu L."/>
            <person name="Ma J."/>
        </authorList>
    </citation>
    <scope>NUCLEOTIDE SEQUENCE [LARGE SCALE GENOMIC DNA]</scope>
    <source>
        <strain evidence="3">CCUG 61484</strain>
    </source>
</reference>
<comment type="caution">
    <text evidence="2">The sequence shown here is derived from an EMBL/GenBank/DDBJ whole genome shotgun (WGS) entry which is preliminary data.</text>
</comment>
<feature type="signal peptide" evidence="1">
    <location>
        <begin position="1"/>
        <end position="27"/>
    </location>
</feature>
<dbReference type="InterPro" id="IPR041662">
    <property type="entry name" value="SusD-like_2"/>
</dbReference>
<evidence type="ECO:0000313" key="2">
    <source>
        <dbReference type="EMBL" id="MFD0792707.1"/>
    </source>
</evidence>
<dbReference type="SUPFAM" id="SSF48452">
    <property type="entry name" value="TPR-like"/>
    <property type="match status" value="1"/>
</dbReference>
<proteinExistence type="predicted"/>
<keyword evidence="1" id="KW-0732">Signal</keyword>
<organism evidence="2 3">
    <name type="scientific">Mucilaginibacter litoreus</name>
    <dbReference type="NCBI Taxonomy" id="1048221"/>
    <lineage>
        <taxon>Bacteria</taxon>
        <taxon>Pseudomonadati</taxon>
        <taxon>Bacteroidota</taxon>
        <taxon>Sphingobacteriia</taxon>
        <taxon>Sphingobacteriales</taxon>
        <taxon>Sphingobacteriaceae</taxon>
        <taxon>Mucilaginibacter</taxon>
    </lineage>
</organism>
<dbReference type="Proteomes" id="UP001597010">
    <property type="component" value="Unassembled WGS sequence"/>
</dbReference>
<name>A0ABW3ANZ0_9SPHI</name>
<dbReference type="PROSITE" id="PS51257">
    <property type="entry name" value="PROKAR_LIPOPROTEIN"/>
    <property type="match status" value="1"/>
</dbReference>
<evidence type="ECO:0000256" key="1">
    <source>
        <dbReference type="SAM" id="SignalP"/>
    </source>
</evidence>
<gene>
    <name evidence="2" type="ORF">ACFQZX_03705</name>
</gene>
<keyword evidence="3" id="KW-1185">Reference proteome</keyword>
<accession>A0ABW3ANZ0</accession>
<sequence>MKKISFKKHILLTLAACAIAGSGCKKALDINHDPNNLSEDRASIETLFPSAILSTIGGTHASMAVVGGMWAQFWAQSATASQYRDLDSFLLNPTSGYINRPYNELYTGALLDLNSVIAKAKAQEDWRYYLMATVLKVYAYEVLVDLYDKVPYTEALQGDKFIQPKFDDGYTIYKSLLADLDEALSHDFAGAAPFKSNQTKGDFIFGDQGAADFEEEMENWEKFANTLKLKMYLRMVNAKPTEAEAGIRAMIDGDKNFLNVGAGVTTFTDAPNASNPFYESNVRKQNTQTNLRASYTMVSWLKANNDPRIEAYYGSANPKYINQGNYGTTSLEEQQAAVAVQKATDPAWLISKPESYFLQAEANERYYGGNDAEQLYNEGVRASFVENGLTEAQADALLAGPYAYPANGTFEQKLEAIIVQKWASLFGSHAIEAFLEKNRTGYPRTSDVYSTDAGYVPGRLVIVPQSAIGQKLPKRFLFPDVERSRNINTPAEVPISNPVWWGK</sequence>